<dbReference type="Proteomes" id="UP000694405">
    <property type="component" value="Chromosome 13"/>
</dbReference>
<reference evidence="1" key="1">
    <citation type="submission" date="2020-03" db="EMBL/GenBank/DDBJ databases">
        <title>Melopsittacus undulatus (budgerigar) genome, bMelUnd1, maternal haplotype with Z.</title>
        <authorList>
            <person name="Gedman G."/>
            <person name="Mountcastle J."/>
            <person name="Haase B."/>
            <person name="Formenti G."/>
            <person name="Wright T."/>
            <person name="Apodaca J."/>
            <person name="Pelan S."/>
            <person name="Chow W."/>
            <person name="Rhie A."/>
            <person name="Howe K."/>
            <person name="Fedrigo O."/>
            <person name="Jarvis E.D."/>
        </authorList>
    </citation>
    <scope>NUCLEOTIDE SEQUENCE [LARGE SCALE GENOMIC DNA]</scope>
</reference>
<reference evidence="1" key="2">
    <citation type="submission" date="2025-08" db="UniProtKB">
        <authorList>
            <consortium name="Ensembl"/>
        </authorList>
    </citation>
    <scope>IDENTIFICATION</scope>
</reference>
<sequence length="105" mass="11447">MEASVVELQGLLFIKILAVLHFFPPSGNFTNHSCPGLLPSSGWFCSMISAAIWKKKYCQRSWANPGMNPKTFISQVAVFGECCHAPLKSIAVLGNECQCACTSCF</sequence>
<proteinExistence type="predicted"/>
<evidence type="ECO:0000313" key="2">
    <source>
        <dbReference type="Proteomes" id="UP000694405"/>
    </source>
</evidence>
<dbReference type="AlphaFoldDB" id="A0A8V5GF34"/>
<accession>A0A8V5GF34</accession>
<organism evidence="1 2">
    <name type="scientific">Melopsittacus undulatus</name>
    <name type="common">Budgerigar</name>
    <name type="synonym">Psittacus undulatus</name>
    <dbReference type="NCBI Taxonomy" id="13146"/>
    <lineage>
        <taxon>Eukaryota</taxon>
        <taxon>Metazoa</taxon>
        <taxon>Chordata</taxon>
        <taxon>Craniata</taxon>
        <taxon>Vertebrata</taxon>
        <taxon>Euteleostomi</taxon>
        <taxon>Archelosauria</taxon>
        <taxon>Archosauria</taxon>
        <taxon>Dinosauria</taxon>
        <taxon>Saurischia</taxon>
        <taxon>Theropoda</taxon>
        <taxon>Coelurosauria</taxon>
        <taxon>Aves</taxon>
        <taxon>Neognathae</taxon>
        <taxon>Neoaves</taxon>
        <taxon>Telluraves</taxon>
        <taxon>Australaves</taxon>
        <taxon>Psittaciformes</taxon>
        <taxon>Psittaculidae</taxon>
        <taxon>Melopsittacus</taxon>
    </lineage>
</organism>
<dbReference type="Ensembl" id="ENSMUNT00000027285.1">
    <property type="protein sequence ID" value="ENSMUNP00000030276.1"/>
    <property type="gene ID" value="ENSMUNG00000017182.1"/>
</dbReference>
<keyword evidence="2" id="KW-1185">Reference proteome</keyword>
<evidence type="ECO:0000313" key="1">
    <source>
        <dbReference type="Ensembl" id="ENSMUNP00000030276.1"/>
    </source>
</evidence>
<protein>
    <submittedName>
        <fullName evidence="1">Uncharacterized protein</fullName>
    </submittedName>
</protein>
<name>A0A8V5GF34_MELUD</name>
<reference evidence="1" key="3">
    <citation type="submission" date="2025-09" db="UniProtKB">
        <authorList>
            <consortium name="Ensembl"/>
        </authorList>
    </citation>
    <scope>IDENTIFICATION</scope>
</reference>